<dbReference type="InterPro" id="IPR052552">
    <property type="entry name" value="YeaO-like"/>
</dbReference>
<protein>
    <submittedName>
        <fullName evidence="2">Uncharacterized protein YeaO (DUF488 family)</fullName>
    </submittedName>
</protein>
<dbReference type="EMBL" id="SOAX01000007">
    <property type="protein sequence ID" value="TDT37687.1"/>
    <property type="molecule type" value="Genomic_DNA"/>
</dbReference>
<feature type="region of interest" description="Disordered" evidence="1">
    <location>
        <begin position="120"/>
        <end position="145"/>
    </location>
</feature>
<dbReference type="PANTHER" id="PTHR36849">
    <property type="entry name" value="CYTOPLASMIC PROTEIN-RELATED"/>
    <property type="match status" value="1"/>
</dbReference>
<dbReference type="AlphaFoldDB" id="A0A4R7JKS9"/>
<keyword evidence="3" id="KW-1185">Reference proteome</keyword>
<dbReference type="OrthoDB" id="9790745at2"/>
<proteinExistence type="predicted"/>
<dbReference type="Proteomes" id="UP000295830">
    <property type="component" value="Unassembled WGS sequence"/>
</dbReference>
<evidence type="ECO:0000313" key="3">
    <source>
        <dbReference type="Proteomes" id="UP000295830"/>
    </source>
</evidence>
<dbReference type="Pfam" id="PF22752">
    <property type="entry name" value="DUF488-N3i"/>
    <property type="match status" value="1"/>
</dbReference>
<reference evidence="2 3" key="1">
    <citation type="submission" date="2019-03" db="EMBL/GenBank/DDBJ databases">
        <title>Genomic Encyclopedia of Type Strains, Phase IV (KMG-IV): sequencing the most valuable type-strain genomes for metagenomic binning, comparative biology and taxonomic classification.</title>
        <authorList>
            <person name="Goeker M."/>
        </authorList>
    </citation>
    <scope>NUCLEOTIDE SEQUENCE [LARGE SCALE GENOMIC DNA]</scope>
    <source>
        <strain evidence="2 3">DSM 15505</strain>
    </source>
</reference>
<dbReference type="PANTHER" id="PTHR36849:SF1">
    <property type="entry name" value="CYTOPLASMIC PROTEIN"/>
    <property type="match status" value="1"/>
</dbReference>
<gene>
    <name evidence="2" type="ORF">DES49_2644</name>
</gene>
<sequence>MSDRIQIKRIYDPVETGDGYRVLVDRVWPRGVRKADAALDEWMKDLAPSRELRQWFGHDPERWEGFRDAYRAELAEHPQLLEALLDRLRSQTVTLLFSARDRAHNQAVVLGEVLEAELAEEQRPNEASSPVCYATDDWPQGGQSI</sequence>
<evidence type="ECO:0000256" key="1">
    <source>
        <dbReference type="SAM" id="MobiDB-lite"/>
    </source>
</evidence>
<name>A0A4R7JKS9_9GAMM</name>
<organism evidence="2 3">
    <name type="scientific">Halospina denitrificans</name>
    <dbReference type="NCBI Taxonomy" id="332522"/>
    <lineage>
        <taxon>Bacteria</taxon>
        <taxon>Pseudomonadati</taxon>
        <taxon>Pseudomonadota</taxon>
        <taxon>Gammaproteobacteria</taxon>
        <taxon>Halospina</taxon>
    </lineage>
</organism>
<comment type="caution">
    <text evidence="2">The sequence shown here is derived from an EMBL/GenBank/DDBJ whole genome shotgun (WGS) entry which is preliminary data.</text>
</comment>
<accession>A0A4R7JKS9</accession>
<dbReference type="RefSeq" id="WP_133736886.1">
    <property type="nucleotide sequence ID" value="NZ_SOAX01000007.1"/>
</dbReference>
<evidence type="ECO:0000313" key="2">
    <source>
        <dbReference type="EMBL" id="TDT37687.1"/>
    </source>
</evidence>